<gene>
    <name evidence="1" type="ORF">LEA_08723</name>
</gene>
<reference evidence="1" key="1">
    <citation type="journal article" date="2013" name="Environ. Microbiol.">
        <title>Microbiota from the distal guts of lean and obese adolescents exhibit partial functional redundancy besides clear differences in community structure.</title>
        <authorList>
            <person name="Ferrer M."/>
            <person name="Ruiz A."/>
            <person name="Lanza F."/>
            <person name="Haange S.B."/>
            <person name="Oberbach A."/>
            <person name="Till H."/>
            <person name="Bargiela R."/>
            <person name="Campoy C."/>
            <person name="Segura M.T."/>
            <person name="Richter M."/>
            <person name="von Bergen M."/>
            <person name="Seifert J."/>
            <person name="Suarez A."/>
        </authorList>
    </citation>
    <scope>NUCLEOTIDE SEQUENCE</scope>
</reference>
<protein>
    <recommendedName>
        <fullName evidence="2">DUF4494 domain-containing protein</fullName>
    </recommendedName>
</protein>
<dbReference type="AlphaFoldDB" id="K1TQT7"/>
<organism evidence="1">
    <name type="scientific">human gut metagenome</name>
    <dbReference type="NCBI Taxonomy" id="408170"/>
    <lineage>
        <taxon>unclassified sequences</taxon>
        <taxon>metagenomes</taxon>
        <taxon>organismal metagenomes</taxon>
    </lineage>
</organism>
<dbReference type="EMBL" id="AJWY01005823">
    <property type="protein sequence ID" value="EKC68580.1"/>
    <property type="molecule type" value="Genomic_DNA"/>
</dbReference>
<comment type="caution">
    <text evidence="1">The sequence shown here is derived from an EMBL/GenBank/DDBJ whole genome shotgun (WGS) entry which is preliminary data.</text>
</comment>
<name>K1TQT7_9ZZZZ</name>
<sequence length="159" mass="18374">INTMNRWFEITVKAEIDNIENGKKKKVTEKYLVDALSYTEAESRSLEIFKDLFQVFDIVKINPIKVSEIFFNGEAEYWYKCKVNYITLDEKKGKEKKTPCYMYVQAGNPKDAEAVLTKGMQGTLGDWNCEAIAETKIIDVFKYDLQKGAEKLGEKKSEE</sequence>
<dbReference type="InterPro" id="IPR027848">
    <property type="entry name" value="DUF4494"/>
</dbReference>
<evidence type="ECO:0008006" key="2">
    <source>
        <dbReference type="Google" id="ProtNLM"/>
    </source>
</evidence>
<proteinExistence type="predicted"/>
<evidence type="ECO:0000313" key="1">
    <source>
        <dbReference type="EMBL" id="EKC68580.1"/>
    </source>
</evidence>
<accession>K1TQT7</accession>
<dbReference type="Pfam" id="PF14902">
    <property type="entry name" value="DUF4494"/>
    <property type="match status" value="1"/>
</dbReference>
<feature type="non-terminal residue" evidence="1">
    <location>
        <position position="1"/>
    </location>
</feature>